<accession>A0ABQ9HGZ2</accession>
<proteinExistence type="predicted"/>
<name>A0ABQ9HGZ2_9NEOP</name>
<organism evidence="1 2">
    <name type="scientific">Dryococelus australis</name>
    <dbReference type="NCBI Taxonomy" id="614101"/>
    <lineage>
        <taxon>Eukaryota</taxon>
        <taxon>Metazoa</taxon>
        <taxon>Ecdysozoa</taxon>
        <taxon>Arthropoda</taxon>
        <taxon>Hexapoda</taxon>
        <taxon>Insecta</taxon>
        <taxon>Pterygota</taxon>
        <taxon>Neoptera</taxon>
        <taxon>Polyneoptera</taxon>
        <taxon>Phasmatodea</taxon>
        <taxon>Verophasmatodea</taxon>
        <taxon>Anareolatae</taxon>
        <taxon>Phasmatidae</taxon>
        <taxon>Eurycanthinae</taxon>
        <taxon>Dryococelus</taxon>
    </lineage>
</organism>
<dbReference type="EMBL" id="JARBHB010000005">
    <property type="protein sequence ID" value="KAJ8883564.1"/>
    <property type="molecule type" value="Genomic_DNA"/>
</dbReference>
<protein>
    <submittedName>
        <fullName evidence="1">Uncharacterized protein</fullName>
    </submittedName>
</protein>
<keyword evidence="2" id="KW-1185">Reference proteome</keyword>
<evidence type="ECO:0000313" key="2">
    <source>
        <dbReference type="Proteomes" id="UP001159363"/>
    </source>
</evidence>
<evidence type="ECO:0000313" key="1">
    <source>
        <dbReference type="EMBL" id="KAJ8883564.1"/>
    </source>
</evidence>
<comment type="caution">
    <text evidence="1">The sequence shown here is derived from an EMBL/GenBank/DDBJ whole genome shotgun (WGS) entry which is preliminary data.</text>
</comment>
<dbReference type="Proteomes" id="UP001159363">
    <property type="component" value="Chromosome 4"/>
</dbReference>
<reference evidence="1 2" key="1">
    <citation type="submission" date="2023-02" db="EMBL/GenBank/DDBJ databases">
        <title>LHISI_Scaffold_Assembly.</title>
        <authorList>
            <person name="Stuart O.P."/>
            <person name="Cleave R."/>
            <person name="Magrath M.J.L."/>
            <person name="Mikheyev A.S."/>
        </authorList>
    </citation>
    <scope>NUCLEOTIDE SEQUENCE [LARGE SCALE GENOMIC DNA]</scope>
    <source>
        <strain evidence="1">Daus_M_001</strain>
        <tissue evidence="1">Leg muscle</tissue>
    </source>
</reference>
<sequence>MGDKLNNLLLAVCALENEDNAALMTAIMLLMRGHYHHVALSSLRNTHMVHIQRISEEWVTAYCDDDFRTHFKLTRQSLDELMAVLSTEHNTVGRYGGGNVSISMTKKLYITLWYLAKEDSLKKIAEHFGVVKSTVKEAVDELTRGIASLASRYILWPTAEECAVVEEKFRREGGLPGRAMC</sequence>
<gene>
    <name evidence="1" type="ORF">PR048_015408</name>
</gene>